<dbReference type="Pfam" id="PF00455">
    <property type="entry name" value="DeoRC"/>
    <property type="match status" value="1"/>
</dbReference>
<keyword evidence="1" id="KW-0678">Repressor</keyword>
<name>A0A246JCV6_9BURK</name>
<protein>
    <recommendedName>
        <fullName evidence="5">HTH deoR-type domain-containing protein</fullName>
    </recommendedName>
</protein>
<evidence type="ECO:0000256" key="1">
    <source>
        <dbReference type="ARBA" id="ARBA00022491"/>
    </source>
</evidence>
<keyword evidence="2" id="KW-0805">Transcription regulation</keyword>
<dbReference type="Gene3D" id="3.40.50.1360">
    <property type="match status" value="1"/>
</dbReference>
<dbReference type="PROSITE" id="PS51000">
    <property type="entry name" value="HTH_DEOR_2"/>
    <property type="match status" value="1"/>
</dbReference>
<dbReference type="RefSeq" id="WP_088385460.1">
    <property type="nucleotide sequence ID" value="NZ_NIOF01000005.1"/>
</dbReference>
<dbReference type="Gene3D" id="1.10.10.10">
    <property type="entry name" value="Winged helix-like DNA-binding domain superfamily/Winged helix DNA-binding domain"/>
    <property type="match status" value="1"/>
</dbReference>
<dbReference type="Proteomes" id="UP000197468">
    <property type="component" value="Unassembled WGS sequence"/>
</dbReference>
<gene>
    <name evidence="6" type="ORF">CDN99_13905</name>
</gene>
<dbReference type="OrthoDB" id="9814815at2"/>
<dbReference type="PANTHER" id="PTHR30363">
    <property type="entry name" value="HTH-TYPE TRANSCRIPTIONAL REGULATOR SRLR-RELATED"/>
    <property type="match status" value="1"/>
</dbReference>
<dbReference type="GO" id="GO:0003677">
    <property type="term" value="F:DNA binding"/>
    <property type="evidence" value="ECO:0007669"/>
    <property type="project" value="UniProtKB-KW"/>
</dbReference>
<dbReference type="PROSITE" id="PS00894">
    <property type="entry name" value="HTH_DEOR_1"/>
    <property type="match status" value="1"/>
</dbReference>
<dbReference type="InterPro" id="IPR036390">
    <property type="entry name" value="WH_DNA-bd_sf"/>
</dbReference>
<dbReference type="PRINTS" id="PR00037">
    <property type="entry name" value="HTHLACR"/>
</dbReference>
<evidence type="ECO:0000256" key="2">
    <source>
        <dbReference type="ARBA" id="ARBA00023015"/>
    </source>
</evidence>
<evidence type="ECO:0000256" key="4">
    <source>
        <dbReference type="ARBA" id="ARBA00023163"/>
    </source>
</evidence>
<reference evidence="6 7" key="1">
    <citation type="journal article" date="2008" name="Int. J. Syst. Evol. Microbiol.">
        <title>Description of Roseateles aquatilis sp. nov. and Roseateles terrae sp. nov., in the class Betaproteobacteria, and emended description of the genus Roseateles.</title>
        <authorList>
            <person name="Gomila M."/>
            <person name="Bowien B."/>
            <person name="Falsen E."/>
            <person name="Moore E.R."/>
            <person name="Lalucat J."/>
        </authorList>
    </citation>
    <scope>NUCLEOTIDE SEQUENCE [LARGE SCALE GENOMIC DNA]</scope>
    <source>
        <strain evidence="6 7">CCUG 48205</strain>
    </source>
</reference>
<organism evidence="6 7">
    <name type="scientific">Roseateles aquatilis</name>
    <dbReference type="NCBI Taxonomy" id="431061"/>
    <lineage>
        <taxon>Bacteria</taxon>
        <taxon>Pseudomonadati</taxon>
        <taxon>Pseudomonadota</taxon>
        <taxon>Betaproteobacteria</taxon>
        <taxon>Burkholderiales</taxon>
        <taxon>Sphaerotilaceae</taxon>
        <taxon>Roseateles</taxon>
    </lineage>
</organism>
<dbReference type="SMART" id="SM01134">
    <property type="entry name" value="DeoRC"/>
    <property type="match status" value="1"/>
</dbReference>
<dbReference type="SUPFAM" id="SSF46785">
    <property type="entry name" value="Winged helix' DNA-binding domain"/>
    <property type="match status" value="1"/>
</dbReference>
<dbReference type="SMART" id="SM00420">
    <property type="entry name" value="HTH_DEOR"/>
    <property type="match status" value="1"/>
</dbReference>
<sequence>MWSQERHDKILLLLRERQRLTTDEAARELGVSRETVRRDLIELEQGGKLARVHGGAVPSEVPAEASYAERAQSRRRQKQAIARQAATLAQPGMSLFIDAGSTTHALAQALALAQELRVITNSVAVADAMAGRQGHEVMLLGGGYVAETSGTFGEFTVAEIARHRVDVAFISPTALDARQGATSYLWAEVAVAQAMLARARQRVLLADASKLGQGSRMQVCGCPDIDVLVTDAEADPQELDRLARAGVARVMF</sequence>
<evidence type="ECO:0000313" key="6">
    <source>
        <dbReference type="EMBL" id="OWQ90439.1"/>
    </source>
</evidence>
<dbReference type="InterPro" id="IPR037171">
    <property type="entry name" value="NagB/RpiA_transferase-like"/>
</dbReference>
<feature type="domain" description="HTH deoR-type" evidence="5">
    <location>
        <begin position="3"/>
        <end position="58"/>
    </location>
</feature>
<accession>A0A246JCV6</accession>
<comment type="caution">
    <text evidence="6">The sequence shown here is derived from an EMBL/GenBank/DDBJ whole genome shotgun (WGS) entry which is preliminary data.</text>
</comment>
<evidence type="ECO:0000259" key="5">
    <source>
        <dbReference type="PROSITE" id="PS51000"/>
    </source>
</evidence>
<evidence type="ECO:0000313" key="7">
    <source>
        <dbReference type="Proteomes" id="UP000197468"/>
    </source>
</evidence>
<dbReference type="InterPro" id="IPR001034">
    <property type="entry name" value="DeoR_HTH"/>
</dbReference>
<evidence type="ECO:0000256" key="3">
    <source>
        <dbReference type="ARBA" id="ARBA00023125"/>
    </source>
</evidence>
<dbReference type="EMBL" id="NIOF01000005">
    <property type="protein sequence ID" value="OWQ90439.1"/>
    <property type="molecule type" value="Genomic_DNA"/>
</dbReference>
<dbReference type="InterPro" id="IPR018356">
    <property type="entry name" value="Tscrpt_reg_HTH_DeoR_CS"/>
</dbReference>
<dbReference type="AlphaFoldDB" id="A0A246JCV6"/>
<dbReference type="InterPro" id="IPR050313">
    <property type="entry name" value="Carb_Metab_HTH_regulators"/>
</dbReference>
<dbReference type="InterPro" id="IPR014036">
    <property type="entry name" value="DeoR-like_C"/>
</dbReference>
<keyword evidence="3" id="KW-0238">DNA-binding</keyword>
<keyword evidence="7" id="KW-1185">Reference proteome</keyword>
<keyword evidence="4" id="KW-0804">Transcription</keyword>
<dbReference type="SUPFAM" id="SSF100950">
    <property type="entry name" value="NagB/RpiA/CoA transferase-like"/>
    <property type="match status" value="1"/>
</dbReference>
<dbReference type="Pfam" id="PF08220">
    <property type="entry name" value="HTH_DeoR"/>
    <property type="match status" value="1"/>
</dbReference>
<dbReference type="PANTHER" id="PTHR30363:SF4">
    <property type="entry name" value="GLYCEROL-3-PHOSPHATE REGULON REPRESSOR"/>
    <property type="match status" value="1"/>
</dbReference>
<proteinExistence type="predicted"/>
<dbReference type="GO" id="GO:0003700">
    <property type="term" value="F:DNA-binding transcription factor activity"/>
    <property type="evidence" value="ECO:0007669"/>
    <property type="project" value="InterPro"/>
</dbReference>
<dbReference type="InterPro" id="IPR036388">
    <property type="entry name" value="WH-like_DNA-bd_sf"/>
</dbReference>